<name>A0A9P6W5E4_RHOMI</name>
<feature type="compositionally biased region" description="Polar residues" evidence="1">
    <location>
        <begin position="342"/>
        <end position="354"/>
    </location>
</feature>
<feature type="region of interest" description="Disordered" evidence="1">
    <location>
        <begin position="776"/>
        <end position="877"/>
    </location>
</feature>
<dbReference type="AlphaFoldDB" id="A0A9P6W5E4"/>
<keyword evidence="3" id="KW-1185">Reference proteome</keyword>
<gene>
    <name evidence="2" type="primary">YAF9_2</name>
    <name evidence="2" type="ORF">C6P46_003034</name>
</gene>
<feature type="region of interest" description="Disordered" evidence="1">
    <location>
        <begin position="439"/>
        <end position="462"/>
    </location>
</feature>
<reference evidence="2 3" key="1">
    <citation type="submission" date="2020-11" db="EMBL/GenBank/DDBJ databases">
        <title>Kefir isolates.</title>
        <authorList>
            <person name="Marcisauskas S."/>
            <person name="Kim Y."/>
            <person name="Blasche S."/>
        </authorList>
    </citation>
    <scope>NUCLEOTIDE SEQUENCE [LARGE SCALE GENOMIC DNA]</scope>
    <source>
        <strain evidence="2 3">KR</strain>
    </source>
</reference>
<evidence type="ECO:0000256" key="1">
    <source>
        <dbReference type="SAM" id="MobiDB-lite"/>
    </source>
</evidence>
<feature type="compositionally biased region" description="Polar residues" evidence="1">
    <location>
        <begin position="276"/>
        <end position="290"/>
    </location>
</feature>
<dbReference type="Proteomes" id="UP000777482">
    <property type="component" value="Unassembled WGS sequence"/>
</dbReference>
<feature type="compositionally biased region" description="Polar residues" evidence="1">
    <location>
        <begin position="321"/>
        <end position="332"/>
    </location>
</feature>
<sequence>MSRPLETEAASAAAAAARAKLAAALLGHDLSTDPLANPFLPIHTSALLQPVQHLLRDSGRAEEHADAPAEALAVEGEDVRDSEAIEDTVFAEGGIEFRRRPSYSNAATWSAAVSTNPSLQNLDLTTGEEERLADEWGLSEALSRAASVSSSAASPGEQDGSNQPLERRLSIASDAALLSQRKDDDLTSSAVNEDDLEILETRSEPALARRMTITFADEVLGNLEQRLQAAAIRAALVRATTTEPDDDGYVSDGPRLKILERTPSQRRRERRPHSSAVLQSLPSLHTITSDDSVEEWTAGTGAGGRGGIASRDSLFRGAQATRRQSTATSSFYSDGMQPPRPTSSIDQYGVSTRPPTRLSLAMPDTGSSPDGAADPSRSPESTRDSHARPKSAMSVYTSRFDPAVMAAQRAELVKDRPKFVDPDAGKPPRVVLMPAPLAGQPMLPAQPPRPEGPEPIPDDADCSVFEDDLDEDEEEVPPGLQEPKRPAGALYGRSLLDVMAERKALLKGQQRAYVPGSDGRRQMFDLHGTNAQQEHLASDEEGVPMPAEAHDTGFDGMLTEDVPRRRTGTARPALVDRKAAGQSIFGPDMLYQRELAMAKELEAIERQEREAHEQLEALKRDEAEQRKVRNKLRKGAAKKRKGAPTRAAEAATAEAVGAEAAAPTEWIGPLDLARADARDDPPLRPAQTQLFGAPEPRQSIAPSLSVPGILANGISASTSDWFQTADDRAEAVRAAFVDEDDAADGYQPRPLSSLTAYGARQARPLRRAFSFGSDDASTFARGEDEENNSPVRRLPLPGESSSLGHDAASVADTEDDRPLGHRFLLGDGTVAPPADVDDADSEDDEPLGKRFSRMSLPHITAGPLLQGPAEDEGEPAEADGIRLVDSEDGSNDALRHRFAHTSTLEESDEDEDEDEKPLGARFSTMIADADEVPLALHRLSLAPQTMFAAATGIPTATLRPVDDDGNSVVTDSDDAPLGLRTGAAQTGPQGFYPNGMPLPSSMMMPAPNIYPGAMSYPTLPMPPFYSTPSAPFFPSSMPLAQFPVHAPHLGPPPPALPPPPPMQFAVAEMQMQAALQTSQAAATFGGAGASIDRWRKSVQP</sequence>
<feature type="region of interest" description="Disordered" evidence="1">
    <location>
        <begin position="616"/>
        <end position="647"/>
    </location>
</feature>
<feature type="compositionally biased region" description="Acidic residues" evidence="1">
    <location>
        <begin position="835"/>
        <end position="845"/>
    </location>
</feature>
<organism evidence="2 3">
    <name type="scientific">Rhodotorula mucilaginosa</name>
    <name type="common">Yeast</name>
    <name type="synonym">Rhodotorula rubra</name>
    <dbReference type="NCBI Taxonomy" id="5537"/>
    <lineage>
        <taxon>Eukaryota</taxon>
        <taxon>Fungi</taxon>
        <taxon>Dikarya</taxon>
        <taxon>Basidiomycota</taxon>
        <taxon>Pucciniomycotina</taxon>
        <taxon>Microbotryomycetes</taxon>
        <taxon>Sporidiobolales</taxon>
        <taxon>Sporidiobolaceae</taxon>
        <taxon>Rhodotorula</taxon>
    </lineage>
</organism>
<feature type="compositionally biased region" description="Basic residues" evidence="1">
    <location>
        <begin position="628"/>
        <end position="643"/>
    </location>
</feature>
<protein>
    <submittedName>
        <fullName evidence="2">NuA4 histone H4 acetyltransferase complex and the SWR1 complex subunit</fullName>
    </submittedName>
</protein>
<feature type="region of interest" description="Disordered" evidence="1">
    <location>
        <begin position="259"/>
        <end position="393"/>
    </location>
</feature>
<dbReference type="EMBL" id="PUHQ01000023">
    <property type="protein sequence ID" value="KAG0662946.1"/>
    <property type="molecule type" value="Genomic_DNA"/>
</dbReference>
<feature type="compositionally biased region" description="Basic and acidic residues" evidence="1">
    <location>
        <begin position="616"/>
        <end position="627"/>
    </location>
</feature>
<feature type="compositionally biased region" description="Basic residues" evidence="1">
    <location>
        <begin position="264"/>
        <end position="273"/>
    </location>
</feature>
<dbReference type="OrthoDB" id="2564267at2759"/>
<evidence type="ECO:0000313" key="3">
    <source>
        <dbReference type="Proteomes" id="UP000777482"/>
    </source>
</evidence>
<feature type="compositionally biased region" description="Pro residues" evidence="1">
    <location>
        <begin position="444"/>
        <end position="455"/>
    </location>
</feature>
<feature type="region of interest" description="Disordered" evidence="1">
    <location>
        <begin position="962"/>
        <end position="990"/>
    </location>
</feature>
<proteinExistence type="predicted"/>
<comment type="caution">
    <text evidence="2">The sequence shown here is derived from an EMBL/GenBank/DDBJ whole genome shotgun (WGS) entry which is preliminary data.</text>
</comment>
<accession>A0A9P6W5E4</accession>
<evidence type="ECO:0000313" key="2">
    <source>
        <dbReference type="EMBL" id="KAG0662946.1"/>
    </source>
</evidence>